<sequence length="55" mass="5916">MGTARAEDPAGKRPLLSEEAEAVPMESAVFCRSDVPALSTERLEESLTPILRSSI</sequence>
<evidence type="ECO:0000313" key="1">
    <source>
        <dbReference type="EMBL" id="SFL86971.1"/>
    </source>
</evidence>
<protein>
    <submittedName>
        <fullName evidence="1">Uncharacterized protein</fullName>
    </submittedName>
</protein>
<keyword evidence="2" id="KW-1185">Reference proteome</keyword>
<name>A0A1I4L7S7_9BACI</name>
<organism evidence="1 2">
    <name type="scientific">Gracilibacillus orientalis</name>
    <dbReference type="NCBI Taxonomy" id="334253"/>
    <lineage>
        <taxon>Bacteria</taxon>
        <taxon>Bacillati</taxon>
        <taxon>Bacillota</taxon>
        <taxon>Bacilli</taxon>
        <taxon>Bacillales</taxon>
        <taxon>Bacillaceae</taxon>
        <taxon>Gracilibacillus</taxon>
    </lineage>
</organism>
<proteinExistence type="predicted"/>
<dbReference type="EMBL" id="FOTR01000004">
    <property type="protein sequence ID" value="SFL86971.1"/>
    <property type="molecule type" value="Genomic_DNA"/>
</dbReference>
<evidence type="ECO:0000313" key="2">
    <source>
        <dbReference type="Proteomes" id="UP000198565"/>
    </source>
</evidence>
<reference evidence="2" key="1">
    <citation type="submission" date="2016-10" db="EMBL/GenBank/DDBJ databases">
        <authorList>
            <person name="Varghese N."/>
            <person name="Submissions S."/>
        </authorList>
    </citation>
    <scope>NUCLEOTIDE SEQUENCE [LARGE SCALE GENOMIC DNA]</scope>
    <source>
        <strain evidence="2">CGMCC 1.4250</strain>
    </source>
</reference>
<accession>A0A1I4L7S7</accession>
<dbReference type="AlphaFoldDB" id="A0A1I4L7S7"/>
<gene>
    <name evidence="1" type="ORF">SAMN04487943_104415</name>
</gene>
<dbReference type="Proteomes" id="UP000198565">
    <property type="component" value="Unassembled WGS sequence"/>
</dbReference>